<dbReference type="InterPro" id="IPR019734">
    <property type="entry name" value="TPR_rpt"/>
</dbReference>
<dbReference type="EMBL" id="JPFK01000007">
    <property type="protein sequence ID" value="KFB00509.1"/>
    <property type="molecule type" value="Genomic_DNA"/>
</dbReference>
<comment type="caution">
    <text evidence="6">The sequence shown here is derived from an EMBL/GenBank/DDBJ whole genome shotgun (WGS) entry which is preliminary data.</text>
</comment>
<reference evidence="6 7" key="1">
    <citation type="journal article" date="2014" name="Genome Announc.">
        <title>Draft Genome Sequence of the Algicidal Bacterium Mangrovimonas yunxiaonensis Strain LY01.</title>
        <authorList>
            <person name="Li Y."/>
            <person name="Zhu H."/>
            <person name="Li C."/>
            <person name="Zhang H."/>
            <person name="Chen Z."/>
            <person name="Zheng W."/>
            <person name="Xu H."/>
            <person name="Zheng T."/>
        </authorList>
    </citation>
    <scope>NUCLEOTIDE SEQUENCE [LARGE SCALE GENOMIC DNA]</scope>
    <source>
        <strain evidence="6 7">LY01</strain>
    </source>
</reference>
<evidence type="ECO:0000313" key="7">
    <source>
        <dbReference type="Proteomes" id="UP000028521"/>
    </source>
</evidence>
<protein>
    <recommendedName>
        <fullName evidence="5">CHAT domain-containing protein</fullName>
    </recommendedName>
</protein>
<dbReference type="InterPro" id="IPR024983">
    <property type="entry name" value="CHAT_dom"/>
</dbReference>
<dbReference type="InterPro" id="IPR011990">
    <property type="entry name" value="TPR-like_helical_dom_sf"/>
</dbReference>
<feature type="signal peptide" evidence="4">
    <location>
        <begin position="1"/>
        <end position="18"/>
    </location>
</feature>
<keyword evidence="2" id="KW-0175">Coiled coil</keyword>
<feature type="domain" description="CHAT" evidence="5">
    <location>
        <begin position="617"/>
        <end position="889"/>
    </location>
</feature>
<dbReference type="Proteomes" id="UP000028521">
    <property type="component" value="Unassembled WGS sequence"/>
</dbReference>
<dbReference type="STRING" id="1197477.IA57_08490"/>
<keyword evidence="4" id="KW-0732">Signal</keyword>
<dbReference type="eggNOG" id="COG0457">
    <property type="taxonomic scope" value="Bacteria"/>
</dbReference>
<evidence type="ECO:0000259" key="5">
    <source>
        <dbReference type="Pfam" id="PF12770"/>
    </source>
</evidence>
<keyword evidence="7" id="KW-1185">Reference proteome</keyword>
<evidence type="ECO:0000256" key="1">
    <source>
        <dbReference type="PROSITE-ProRule" id="PRU00339"/>
    </source>
</evidence>
<organism evidence="6 7">
    <name type="scientific">Mangrovimonas yunxiaonensis</name>
    <dbReference type="NCBI Taxonomy" id="1197477"/>
    <lineage>
        <taxon>Bacteria</taxon>
        <taxon>Pseudomonadati</taxon>
        <taxon>Bacteroidota</taxon>
        <taxon>Flavobacteriia</taxon>
        <taxon>Flavobacteriales</taxon>
        <taxon>Flavobacteriaceae</taxon>
        <taxon>Mangrovimonas</taxon>
    </lineage>
</organism>
<proteinExistence type="predicted"/>
<dbReference type="AlphaFoldDB" id="A0A084TIH3"/>
<feature type="repeat" description="TPR" evidence="1">
    <location>
        <begin position="282"/>
        <end position="315"/>
    </location>
</feature>
<sequence length="922" mass="104893">MKKTYCLIFLICSLRAMAQPSSESLDVETLLQKAYTHFYTNQDSAYYYFNKIKTHYKNENQWEHAIASLISINRVASYNYNLNKMKSSLNELDSIWVNHEDYIQALPNHLVYKNSILYDKGVYYFETQSYAQSQKAFQDIITSLDSLPDTLHIKETSDLLSGAFNFIAKINSEAGRYNVAEQYYQKNIRFILNNKPEDKTSLYINYGLLGDLYSRTKAYKKANLLFKEALNYNLENKGNNNTIISLSQILANNYIALKQPDSANYYMQVLKNHLPVKHPLENTYYNAKAKLYLDQQNSSLALKAYQKALDLTQEKWNNQPHPEVAEYHHKIGLLHYNNNNLEKSILNYNLAIATLNQNNSQLQSNQPLLVKVLKDKAIALNQVATKEAYTNTTKTVQLAITALDSLKPTFKSEADKLLLIEDAFPLFEAGIEAAYQQYQLTNDPAFIEHAFFYSEKSKNTLLFEALLSAKATKFSMIPNELLENEKQLKSEISRLEKNIISGKQNNNHALKDKLFELKKKHWNIIKTIETNHKDYYNLKYNTQVSRLNAFQETLQEEDLAITYFYGNHALYCISLNQNSASIHKVKMSEALNNKIVSAYKNLSSPQSQVSVLATATHELYTLLVLPAIKPYKKAQRLIVIPDGLLNYLPFGSFNTQKDGLNYLITHKTIGYANSATLLMQLGETSISNRNLLALAPDFKTSNNKTLLPLPNNKKEANVILNYFNGKSLIGAQATLNHFLQENQEHGIIHLATHAVTNDKHPELSYLAFEPDTNEENLLYVSDLYNLELRTELVTLSACESGIGELKRGEGFLSLARGFYFSGTKSIASTLWKINDGATAKIMDGFYAYLSQGHPKHVALQKAKVNFIADNKQNALVHPYYWSGFIVSGNLSAINETQTHYVWGLIAFLGLVAFGITFLKTKP</sequence>
<dbReference type="SMART" id="SM00028">
    <property type="entry name" value="TPR"/>
    <property type="match status" value="3"/>
</dbReference>
<keyword evidence="1" id="KW-0802">TPR repeat</keyword>
<dbReference type="SUPFAM" id="SSF48452">
    <property type="entry name" value="TPR-like"/>
    <property type="match status" value="1"/>
</dbReference>
<keyword evidence="3" id="KW-1133">Transmembrane helix</keyword>
<evidence type="ECO:0000256" key="2">
    <source>
        <dbReference type="SAM" id="Coils"/>
    </source>
</evidence>
<feature type="chain" id="PRO_5001782632" description="CHAT domain-containing protein" evidence="4">
    <location>
        <begin position="19"/>
        <end position="922"/>
    </location>
</feature>
<reference evidence="7" key="2">
    <citation type="submission" date="2014-07" db="EMBL/GenBank/DDBJ databases">
        <title>Genome sequence of Mangrovimonas yunxiaonensis.</title>
        <authorList>
            <person name="Li Y."/>
            <person name="Zheng T."/>
        </authorList>
    </citation>
    <scope>NUCLEOTIDE SEQUENCE [LARGE SCALE GENOMIC DNA]</scope>
    <source>
        <strain evidence="7">LY01</strain>
    </source>
</reference>
<evidence type="ECO:0000256" key="3">
    <source>
        <dbReference type="SAM" id="Phobius"/>
    </source>
</evidence>
<keyword evidence="3" id="KW-0472">Membrane</keyword>
<gene>
    <name evidence="6" type="ORF">IA57_08490</name>
</gene>
<name>A0A084TIH3_9FLAO</name>
<dbReference type="eggNOG" id="COG4995">
    <property type="taxonomic scope" value="Bacteria"/>
</dbReference>
<feature type="coiled-coil region" evidence="2">
    <location>
        <begin position="338"/>
        <end position="365"/>
    </location>
</feature>
<dbReference type="PROSITE" id="PS50005">
    <property type="entry name" value="TPR"/>
    <property type="match status" value="1"/>
</dbReference>
<accession>A0A084TIH3</accession>
<evidence type="ECO:0000256" key="4">
    <source>
        <dbReference type="SAM" id="SignalP"/>
    </source>
</evidence>
<dbReference type="Pfam" id="PF12770">
    <property type="entry name" value="CHAT"/>
    <property type="match status" value="1"/>
</dbReference>
<feature type="transmembrane region" description="Helical" evidence="3">
    <location>
        <begin position="900"/>
        <end position="918"/>
    </location>
</feature>
<dbReference type="Gene3D" id="1.25.40.10">
    <property type="entry name" value="Tetratricopeptide repeat domain"/>
    <property type="match status" value="2"/>
</dbReference>
<dbReference type="RefSeq" id="WP_036121875.1">
    <property type="nucleotide sequence ID" value="NZ_JPFK01000007.1"/>
</dbReference>
<keyword evidence="3" id="KW-0812">Transmembrane</keyword>
<dbReference type="OrthoDB" id="9771112at2"/>
<dbReference type="PANTHER" id="PTHR10098">
    <property type="entry name" value="RAPSYN-RELATED"/>
    <property type="match status" value="1"/>
</dbReference>
<evidence type="ECO:0000313" key="6">
    <source>
        <dbReference type="EMBL" id="KFB00509.1"/>
    </source>
</evidence>